<feature type="compositionally biased region" description="Basic residues" evidence="1">
    <location>
        <begin position="347"/>
        <end position="361"/>
    </location>
</feature>
<dbReference type="AlphaFoldDB" id="A0AAW1B4K0"/>
<comment type="caution">
    <text evidence="4">The sequence shown here is derived from an EMBL/GenBank/DDBJ whole genome shotgun (WGS) entry which is preliminary data.</text>
</comment>
<accession>A0AAW1B4K0</accession>
<feature type="domain" description="FH2" evidence="3">
    <location>
        <begin position="1"/>
        <end position="362"/>
    </location>
</feature>
<dbReference type="SUPFAM" id="SSF101447">
    <property type="entry name" value="Formin homology 2 domain (FH2 domain)"/>
    <property type="match status" value="1"/>
</dbReference>
<feature type="domain" description="DAD" evidence="2">
    <location>
        <begin position="440"/>
        <end position="472"/>
    </location>
</feature>
<sequence>MWSKLEPIRVDTAKLEYLFETKSKDLPITKKTAADGKRQEIIVLDSKRSNAINIGLTVLPHPRTIKVAILNFDEYALNKEGIEKILTMIPTEEEKQKIQEAQLANPDIPLGTAEQFLLTLSSITELTPRLQLWAFKMDYELVEKEIAEPLLDLKEGMDQLENNATFGFILSALLAIGNFLNGTSTKAFELSYLEKVPEVKDTVHKQSLLHHVCTIVVETFPDSTDLYSEIGAVTRSAKVDFEQLQDNLYQMEKRCKASWDHLKAIAKHEMKSTLKQKMSEFLKDCAERIIILKIVHRRIINRFHSFLLFMGYPLYAIREVNINKFCKIISEFALEYRTTRERVLQQKQKRANHRERNKTRGKMITDSGKFSSTFPTPHNQLQEYQDTENAVEHENMKAVLKTSSPTGENIALGIRTRSRANQGNTGSRNPSNDDLTNATDNAADEIMDRIVKSATQVPSQRTVPKERKRSRANRKSIRRTLKSGLSPEEAKALGLISTSEMQV</sequence>
<dbReference type="Proteomes" id="UP001474421">
    <property type="component" value="Unassembled WGS sequence"/>
</dbReference>
<evidence type="ECO:0000313" key="4">
    <source>
        <dbReference type="EMBL" id="KAK9396686.1"/>
    </source>
</evidence>
<evidence type="ECO:0000256" key="1">
    <source>
        <dbReference type="SAM" id="MobiDB-lite"/>
    </source>
</evidence>
<reference evidence="4 5" key="1">
    <citation type="journal article" date="2024" name="Proc. Natl. Acad. Sci. U.S.A.">
        <title>The genetic regulatory architecture and epigenomic basis for age-related changes in rattlesnake venom.</title>
        <authorList>
            <person name="Hogan M.P."/>
            <person name="Holding M.L."/>
            <person name="Nystrom G.S."/>
            <person name="Colston T.J."/>
            <person name="Bartlett D.A."/>
            <person name="Mason A.J."/>
            <person name="Ellsworth S.A."/>
            <person name="Rautsaw R.M."/>
            <person name="Lawrence K.C."/>
            <person name="Strickland J.L."/>
            <person name="He B."/>
            <person name="Fraser P."/>
            <person name="Margres M.J."/>
            <person name="Gilbert D.M."/>
            <person name="Gibbs H.L."/>
            <person name="Parkinson C.L."/>
            <person name="Rokyta D.R."/>
        </authorList>
    </citation>
    <scope>NUCLEOTIDE SEQUENCE [LARGE SCALE GENOMIC DNA]</scope>
    <source>
        <strain evidence="4">DRR0105</strain>
    </source>
</reference>
<dbReference type="InterPro" id="IPR015425">
    <property type="entry name" value="FH2_Formin"/>
</dbReference>
<name>A0AAW1B4K0_CROAD</name>
<dbReference type="EMBL" id="JAOTOJ010000008">
    <property type="protein sequence ID" value="KAK9396686.1"/>
    <property type="molecule type" value="Genomic_DNA"/>
</dbReference>
<dbReference type="SMART" id="SM00498">
    <property type="entry name" value="FH2"/>
    <property type="match status" value="1"/>
</dbReference>
<dbReference type="Pfam" id="PF02181">
    <property type="entry name" value="FH2"/>
    <property type="match status" value="1"/>
</dbReference>
<evidence type="ECO:0000259" key="2">
    <source>
        <dbReference type="PROSITE" id="PS51231"/>
    </source>
</evidence>
<dbReference type="PROSITE" id="PS51231">
    <property type="entry name" value="DAD"/>
    <property type="match status" value="1"/>
</dbReference>
<dbReference type="PANTHER" id="PTHR45920">
    <property type="entry name" value="FORMIN HOMOLOGY 2 DOMAIN CONTAINING, ISOFORM I"/>
    <property type="match status" value="1"/>
</dbReference>
<keyword evidence="5" id="KW-1185">Reference proteome</keyword>
<feature type="compositionally biased region" description="Polar residues" evidence="1">
    <location>
        <begin position="368"/>
        <end position="378"/>
    </location>
</feature>
<feature type="region of interest" description="Disordered" evidence="1">
    <location>
        <begin position="406"/>
        <end position="438"/>
    </location>
</feature>
<feature type="region of interest" description="Disordered" evidence="1">
    <location>
        <begin position="452"/>
        <end position="486"/>
    </location>
</feature>
<dbReference type="GO" id="GO:0055003">
    <property type="term" value="P:cardiac myofibril assembly"/>
    <property type="evidence" value="ECO:0007669"/>
    <property type="project" value="TreeGrafter"/>
</dbReference>
<evidence type="ECO:0000259" key="3">
    <source>
        <dbReference type="PROSITE" id="PS51444"/>
    </source>
</evidence>
<proteinExistence type="predicted"/>
<dbReference type="GO" id="GO:0051015">
    <property type="term" value="F:actin filament binding"/>
    <property type="evidence" value="ECO:0007669"/>
    <property type="project" value="TreeGrafter"/>
</dbReference>
<feature type="compositionally biased region" description="Basic residues" evidence="1">
    <location>
        <begin position="466"/>
        <end position="481"/>
    </location>
</feature>
<protein>
    <submittedName>
        <fullName evidence="4">FH1/FH2 domain-containing protein 3</fullName>
    </submittedName>
</protein>
<evidence type="ECO:0000313" key="5">
    <source>
        <dbReference type="Proteomes" id="UP001474421"/>
    </source>
</evidence>
<feature type="compositionally biased region" description="Polar residues" evidence="1">
    <location>
        <begin position="453"/>
        <end position="462"/>
    </location>
</feature>
<gene>
    <name evidence="4" type="ORF">NXF25_020047</name>
</gene>
<dbReference type="PROSITE" id="PS51444">
    <property type="entry name" value="FH2"/>
    <property type="match status" value="1"/>
</dbReference>
<dbReference type="Gene3D" id="1.20.58.2220">
    <property type="entry name" value="Formin, FH2 domain"/>
    <property type="match status" value="1"/>
</dbReference>
<dbReference type="GO" id="GO:0030866">
    <property type="term" value="P:cortical actin cytoskeleton organization"/>
    <property type="evidence" value="ECO:0007669"/>
    <property type="project" value="TreeGrafter"/>
</dbReference>
<feature type="region of interest" description="Disordered" evidence="1">
    <location>
        <begin position="347"/>
        <end position="378"/>
    </location>
</feature>
<organism evidence="4 5">
    <name type="scientific">Crotalus adamanteus</name>
    <name type="common">Eastern diamondback rattlesnake</name>
    <dbReference type="NCBI Taxonomy" id="8729"/>
    <lineage>
        <taxon>Eukaryota</taxon>
        <taxon>Metazoa</taxon>
        <taxon>Chordata</taxon>
        <taxon>Craniata</taxon>
        <taxon>Vertebrata</taxon>
        <taxon>Euteleostomi</taxon>
        <taxon>Lepidosauria</taxon>
        <taxon>Squamata</taxon>
        <taxon>Bifurcata</taxon>
        <taxon>Unidentata</taxon>
        <taxon>Episquamata</taxon>
        <taxon>Toxicofera</taxon>
        <taxon>Serpentes</taxon>
        <taxon>Colubroidea</taxon>
        <taxon>Viperidae</taxon>
        <taxon>Crotalinae</taxon>
        <taxon>Crotalus</taxon>
    </lineage>
</organism>
<dbReference type="GO" id="GO:0005856">
    <property type="term" value="C:cytoskeleton"/>
    <property type="evidence" value="ECO:0007669"/>
    <property type="project" value="TreeGrafter"/>
</dbReference>
<dbReference type="InterPro" id="IPR014767">
    <property type="entry name" value="DAD_dom"/>
</dbReference>
<dbReference type="InterPro" id="IPR042201">
    <property type="entry name" value="FH2_Formin_sf"/>
</dbReference>
<dbReference type="GO" id="GO:0005737">
    <property type="term" value="C:cytoplasm"/>
    <property type="evidence" value="ECO:0007669"/>
    <property type="project" value="TreeGrafter"/>
</dbReference>
<dbReference type="PANTHER" id="PTHR45920:SF3">
    <property type="entry name" value="FH1_FH2 DOMAIN-CONTAINING PROTEIN 3"/>
    <property type="match status" value="1"/>
</dbReference>
<feature type="compositionally biased region" description="Polar residues" evidence="1">
    <location>
        <begin position="419"/>
        <end position="430"/>
    </location>
</feature>
<dbReference type="GO" id="GO:0045214">
    <property type="term" value="P:sarcomere organization"/>
    <property type="evidence" value="ECO:0007669"/>
    <property type="project" value="TreeGrafter"/>
</dbReference>